<gene>
    <name evidence="2" type="ORF">EK21DRAFT_60960</name>
</gene>
<proteinExistence type="predicted"/>
<evidence type="ECO:0000256" key="1">
    <source>
        <dbReference type="SAM" id="MobiDB-lite"/>
    </source>
</evidence>
<name>A0A9P4HEU1_9PLEO</name>
<organism evidence="2 3">
    <name type="scientific">Setomelanomma holmii</name>
    <dbReference type="NCBI Taxonomy" id="210430"/>
    <lineage>
        <taxon>Eukaryota</taxon>
        <taxon>Fungi</taxon>
        <taxon>Dikarya</taxon>
        <taxon>Ascomycota</taxon>
        <taxon>Pezizomycotina</taxon>
        <taxon>Dothideomycetes</taxon>
        <taxon>Pleosporomycetidae</taxon>
        <taxon>Pleosporales</taxon>
        <taxon>Pleosporineae</taxon>
        <taxon>Phaeosphaeriaceae</taxon>
        <taxon>Setomelanomma</taxon>
    </lineage>
</organism>
<dbReference type="AlphaFoldDB" id="A0A9P4HEU1"/>
<reference evidence="2" key="1">
    <citation type="journal article" date="2020" name="Stud. Mycol.">
        <title>101 Dothideomycetes genomes: a test case for predicting lifestyles and emergence of pathogens.</title>
        <authorList>
            <person name="Haridas S."/>
            <person name="Albert R."/>
            <person name="Binder M."/>
            <person name="Bloem J."/>
            <person name="Labutti K."/>
            <person name="Salamov A."/>
            <person name="Andreopoulos B."/>
            <person name="Baker S."/>
            <person name="Barry K."/>
            <person name="Bills G."/>
            <person name="Bluhm B."/>
            <person name="Cannon C."/>
            <person name="Castanera R."/>
            <person name="Culley D."/>
            <person name="Daum C."/>
            <person name="Ezra D."/>
            <person name="Gonzalez J."/>
            <person name="Henrissat B."/>
            <person name="Kuo A."/>
            <person name="Liang C."/>
            <person name="Lipzen A."/>
            <person name="Lutzoni F."/>
            <person name="Magnuson J."/>
            <person name="Mondo S."/>
            <person name="Nolan M."/>
            <person name="Ohm R."/>
            <person name="Pangilinan J."/>
            <person name="Park H.-J."/>
            <person name="Ramirez L."/>
            <person name="Alfaro M."/>
            <person name="Sun H."/>
            <person name="Tritt A."/>
            <person name="Yoshinaga Y."/>
            <person name="Zwiers L.-H."/>
            <person name="Turgeon B."/>
            <person name="Goodwin S."/>
            <person name="Spatafora J."/>
            <person name="Crous P."/>
            <person name="Grigoriev I."/>
        </authorList>
    </citation>
    <scope>NUCLEOTIDE SEQUENCE</scope>
    <source>
        <strain evidence="2">CBS 110217</strain>
    </source>
</reference>
<feature type="region of interest" description="Disordered" evidence="1">
    <location>
        <begin position="89"/>
        <end position="123"/>
    </location>
</feature>
<dbReference type="EMBL" id="ML978173">
    <property type="protein sequence ID" value="KAF2032334.1"/>
    <property type="molecule type" value="Genomic_DNA"/>
</dbReference>
<sequence length="193" mass="21599">MSSRSFKRFTLRAKHSMSGLNPLCDGDDPTHVPVIVSPVKLKENDTPDLQDFGSLKSCTDSTCSEVHPASPAKNTPSRRKRLMGSLRSMGSIRSMRSPTQKENEQTGPTNALHEPQSPCTPARELRPSLALDFQQSPEGRPMFDLWRRDSAASSLHGFSCAVNWPWNCLLEPYPKRPPHFRWLWRGTSVSSPA</sequence>
<keyword evidence="3" id="KW-1185">Reference proteome</keyword>
<dbReference type="OrthoDB" id="498204at2759"/>
<dbReference type="Proteomes" id="UP000799777">
    <property type="component" value="Unassembled WGS sequence"/>
</dbReference>
<protein>
    <submittedName>
        <fullName evidence="2">Uncharacterized protein</fullName>
    </submittedName>
</protein>
<comment type="caution">
    <text evidence="2">The sequence shown here is derived from an EMBL/GenBank/DDBJ whole genome shotgun (WGS) entry which is preliminary data.</text>
</comment>
<evidence type="ECO:0000313" key="2">
    <source>
        <dbReference type="EMBL" id="KAF2032334.1"/>
    </source>
</evidence>
<evidence type="ECO:0000313" key="3">
    <source>
        <dbReference type="Proteomes" id="UP000799777"/>
    </source>
</evidence>
<accession>A0A9P4HEU1</accession>